<keyword evidence="1" id="KW-0732">Signal</keyword>
<sequence>MKVLPALLLSALCIVTPACSEEGQAKTVVHKEAKAAPLHQQYRQWHDVCLQGDMDEIEKKIAQFEAQITANPKDDLARAYLGSAYALKAKHAVFPLTKLNSLKKGKELMEAAVTGSPDNPRVRMVRAIAYYRVPKRFDTRPTSISDFEKLLGETAKKNSVLQKNEKQAILYYAWKAFTEENHKDASKAKSLCHKLDPDSEYGKLTK</sequence>
<dbReference type="OrthoDB" id="193179at2"/>
<keyword evidence="3" id="KW-1185">Reference proteome</keyword>
<dbReference type="RefSeq" id="WP_143185421.1">
    <property type="nucleotide sequence ID" value="NZ_FQYR01000010.1"/>
</dbReference>
<dbReference type="AlphaFoldDB" id="A0A1M6STP7"/>
<reference evidence="2 3" key="1">
    <citation type="submission" date="2016-11" db="EMBL/GenBank/DDBJ databases">
        <authorList>
            <person name="Jaros S."/>
            <person name="Januszkiewicz K."/>
            <person name="Wedrychowicz H."/>
        </authorList>
    </citation>
    <scope>NUCLEOTIDE SEQUENCE [LARGE SCALE GENOMIC DNA]</scope>
    <source>
        <strain evidence="2 3">DSM 18772</strain>
    </source>
</reference>
<dbReference type="Proteomes" id="UP000184510">
    <property type="component" value="Unassembled WGS sequence"/>
</dbReference>
<dbReference type="STRING" id="1123071.SAMN02745181_3891"/>
<dbReference type="InterPro" id="IPR011990">
    <property type="entry name" value="TPR-like_helical_dom_sf"/>
</dbReference>
<protein>
    <recommendedName>
        <fullName evidence="4">Lipoprotein</fullName>
    </recommendedName>
</protein>
<evidence type="ECO:0000256" key="1">
    <source>
        <dbReference type="SAM" id="SignalP"/>
    </source>
</evidence>
<evidence type="ECO:0000313" key="3">
    <source>
        <dbReference type="Proteomes" id="UP000184510"/>
    </source>
</evidence>
<feature type="chain" id="PRO_5012906746" description="Lipoprotein" evidence="1">
    <location>
        <begin position="21"/>
        <end position="206"/>
    </location>
</feature>
<dbReference type="Gene3D" id="1.25.40.10">
    <property type="entry name" value="Tetratricopeptide repeat domain"/>
    <property type="match status" value="1"/>
</dbReference>
<dbReference type="InParanoid" id="A0A1M6STP7"/>
<organism evidence="2 3">
    <name type="scientific">Rubritalea squalenifaciens DSM 18772</name>
    <dbReference type="NCBI Taxonomy" id="1123071"/>
    <lineage>
        <taxon>Bacteria</taxon>
        <taxon>Pseudomonadati</taxon>
        <taxon>Verrucomicrobiota</taxon>
        <taxon>Verrucomicrobiia</taxon>
        <taxon>Verrucomicrobiales</taxon>
        <taxon>Rubritaleaceae</taxon>
        <taxon>Rubritalea</taxon>
    </lineage>
</organism>
<proteinExistence type="predicted"/>
<name>A0A1M6STP7_9BACT</name>
<accession>A0A1M6STP7</accession>
<feature type="signal peptide" evidence="1">
    <location>
        <begin position="1"/>
        <end position="20"/>
    </location>
</feature>
<dbReference type="EMBL" id="FQYR01000010">
    <property type="protein sequence ID" value="SHK48036.1"/>
    <property type="molecule type" value="Genomic_DNA"/>
</dbReference>
<dbReference type="SUPFAM" id="SSF48452">
    <property type="entry name" value="TPR-like"/>
    <property type="match status" value="1"/>
</dbReference>
<evidence type="ECO:0000313" key="2">
    <source>
        <dbReference type="EMBL" id="SHK48036.1"/>
    </source>
</evidence>
<gene>
    <name evidence="2" type="ORF">SAMN02745181_3891</name>
</gene>
<evidence type="ECO:0008006" key="4">
    <source>
        <dbReference type="Google" id="ProtNLM"/>
    </source>
</evidence>